<dbReference type="InterPro" id="IPR011701">
    <property type="entry name" value="MFS"/>
</dbReference>
<feature type="transmembrane region" description="Helical" evidence="9">
    <location>
        <begin position="61"/>
        <end position="80"/>
    </location>
</feature>
<evidence type="ECO:0000256" key="1">
    <source>
        <dbReference type="ARBA" id="ARBA00004429"/>
    </source>
</evidence>
<dbReference type="SUPFAM" id="SSF103473">
    <property type="entry name" value="MFS general substrate transporter"/>
    <property type="match status" value="1"/>
</dbReference>
<dbReference type="Pfam" id="PF07690">
    <property type="entry name" value="MFS_1"/>
    <property type="match status" value="1"/>
</dbReference>
<dbReference type="FunFam" id="1.20.1720.10:FF:000002">
    <property type="entry name" value="Multidrug resistance protein B"/>
    <property type="match status" value="1"/>
</dbReference>
<dbReference type="GO" id="GO:1990961">
    <property type="term" value="P:xenobiotic detoxification by transmembrane export across the plasma membrane"/>
    <property type="evidence" value="ECO:0007669"/>
    <property type="project" value="UniProtKB-ARBA"/>
</dbReference>
<comment type="similarity">
    <text evidence="2">Belongs to the major facilitator superfamily. EmrB family.</text>
</comment>
<dbReference type="PANTHER" id="PTHR42718">
    <property type="entry name" value="MAJOR FACILITATOR SUPERFAMILY MULTIDRUG TRANSPORTER MFSC"/>
    <property type="match status" value="1"/>
</dbReference>
<dbReference type="InterPro" id="IPR036259">
    <property type="entry name" value="MFS_trans_sf"/>
</dbReference>
<dbReference type="GO" id="GO:0015721">
    <property type="term" value="P:bile acid and bile salt transport"/>
    <property type="evidence" value="ECO:0007669"/>
    <property type="project" value="UniProtKB-ARBA"/>
</dbReference>
<dbReference type="Gene3D" id="1.20.1250.20">
    <property type="entry name" value="MFS general substrate transporter like domains"/>
    <property type="match status" value="1"/>
</dbReference>
<dbReference type="AlphaFoldDB" id="A0A317MWJ8"/>
<evidence type="ECO:0000256" key="8">
    <source>
        <dbReference type="ARBA" id="ARBA00023136"/>
    </source>
</evidence>
<feature type="transmembrane region" description="Helical" evidence="9">
    <location>
        <begin position="344"/>
        <end position="360"/>
    </location>
</feature>
<reference evidence="11 12" key="1">
    <citation type="submission" date="2018-05" db="EMBL/GenBank/DDBJ databases">
        <title>Genomic Encyclopedia of Type Strains, Phase IV (KMG-IV): sequencing the most valuable type-strain genomes for metagenomic binning, comparative biology and taxonomic classification.</title>
        <authorList>
            <person name="Goeker M."/>
        </authorList>
    </citation>
    <scope>NUCLEOTIDE SEQUENCE [LARGE SCALE GENOMIC DNA]</scope>
    <source>
        <strain evidence="11 12">DSM 23606</strain>
    </source>
</reference>
<dbReference type="InterPro" id="IPR020846">
    <property type="entry name" value="MFS_dom"/>
</dbReference>
<evidence type="ECO:0000256" key="6">
    <source>
        <dbReference type="ARBA" id="ARBA00022692"/>
    </source>
</evidence>
<feature type="transmembrane region" description="Helical" evidence="9">
    <location>
        <begin position="280"/>
        <end position="303"/>
    </location>
</feature>
<evidence type="ECO:0000256" key="5">
    <source>
        <dbReference type="ARBA" id="ARBA00022519"/>
    </source>
</evidence>
<dbReference type="GO" id="GO:0005886">
    <property type="term" value="C:plasma membrane"/>
    <property type="evidence" value="ECO:0007669"/>
    <property type="project" value="UniProtKB-SubCell"/>
</dbReference>
<evidence type="ECO:0000256" key="3">
    <source>
        <dbReference type="ARBA" id="ARBA00022448"/>
    </source>
</evidence>
<dbReference type="EMBL" id="QGTJ01000003">
    <property type="protein sequence ID" value="PWV63239.1"/>
    <property type="molecule type" value="Genomic_DNA"/>
</dbReference>
<keyword evidence="6 9" id="KW-0812">Transmembrane</keyword>
<keyword evidence="7 9" id="KW-1133">Transmembrane helix</keyword>
<proteinExistence type="inferred from homology"/>
<dbReference type="GO" id="GO:0022857">
    <property type="term" value="F:transmembrane transporter activity"/>
    <property type="evidence" value="ECO:0007669"/>
    <property type="project" value="InterPro"/>
</dbReference>
<feature type="transmembrane region" description="Helical" evidence="9">
    <location>
        <begin position="87"/>
        <end position="108"/>
    </location>
</feature>
<keyword evidence="4" id="KW-1003">Cell membrane</keyword>
<evidence type="ECO:0000313" key="11">
    <source>
        <dbReference type="EMBL" id="PWV63239.1"/>
    </source>
</evidence>
<evidence type="ECO:0000256" key="9">
    <source>
        <dbReference type="SAM" id="Phobius"/>
    </source>
</evidence>
<dbReference type="RefSeq" id="WP_110017748.1">
    <property type="nucleotide sequence ID" value="NZ_QGTJ01000003.1"/>
</dbReference>
<dbReference type="NCBIfam" id="TIGR00711">
    <property type="entry name" value="efflux_EmrB"/>
    <property type="match status" value="1"/>
</dbReference>
<name>A0A317MWJ8_9GAMM</name>
<keyword evidence="12" id="KW-1185">Reference proteome</keyword>
<feature type="transmembrane region" description="Helical" evidence="9">
    <location>
        <begin position="209"/>
        <end position="228"/>
    </location>
</feature>
<evidence type="ECO:0000313" key="12">
    <source>
        <dbReference type="Proteomes" id="UP000246569"/>
    </source>
</evidence>
<dbReference type="Gene3D" id="1.20.1720.10">
    <property type="entry name" value="Multidrug resistance protein D"/>
    <property type="match status" value="1"/>
</dbReference>
<dbReference type="PROSITE" id="PS50850">
    <property type="entry name" value="MFS"/>
    <property type="match status" value="1"/>
</dbReference>
<protein>
    <submittedName>
        <fullName evidence="11">DHA2 family multidrug resistance protein</fullName>
    </submittedName>
</protein>
<evidence type="ECO:0000256" key="2">
    <source>
        <dbReference type="ARBA" id="ARBA00008537"/>
    </source>
</evidence>
<comment type="subcellular location">
    <subcellularLocation>
        <location evidence="1">Cell inner membrane</location>
        <topology evidence="1">Multi-pass membrane protein</topology>
    </subcellularLocation>
</comment>
<feature type="transmembrane region" description="Helical" evidence="9">
    <location>
        <begin position="380"/>
        <end position="398"/>
    </location>
</feature>
<evidence type="ECO:0000256" key="7">
    <source>
        <dbReference type="ARBA" id="ARBA00022989"/>
    </source>
</evidence>
<dbReference type="Proteomes" id="UP000246569">
    <property type="component" value="Unassembled WGS sequence"/>
</dbReference>
<feature type="domain" description="Major facilitator superfamily (MFS) profile" evidence="10">
    <location>
        <begin position="23"/>
        <end position="510"/>
    </location>
</feature>
<feature type="transmembrane region" description="Helical" evidence="9">
    <location>
        <begin position="410"/>
        <end position="428"/>
    </location>
</feature>
<dbReference type="PANTHER" id="PTHR42718:SF9">
    <property type="entry name" value="MAJOR FACILITATOR SUPERFAMILY MULTIDRUG TRANSPORTER MFSC"/>
    <property type="match status" value="1"/>
</dbReference>
<keyword evidence="3" id="KW-0813">Transport</keyword>
<feature type="transmembrane region" description="Helical" evidence="9">
    <location>
        <begin position="240"/>
        <end position="259"/>
    </location>
</feature>
<dbReference type="InterPro" id="IPR004638">
    <property type="entry name" value="EmrB-like"/>
</dbReference>
<feature type="transmembrane region" description="Helical" evidence="9">
    <location>
        <begin position="20"/>
        <end position="41"/>
    </location>
</feature>
<dbReference type="CDD" id="cd17503">
    <property type="entry name" value="MFS_LmrB_MDR_like"/>
    <property type="match status" value="1"/>
</dbReference>
<feature type="transmembrane region" description="Helical" evidence="9">
    <location>
        <begin position="487"/>
        <end position="505"/>
    </location>
</feature>
<gene>
    <name evidence="11" type="ORF">C7443_103164</name>
</gene>
<evidence type="ECO:0000259" key="10">
    <source>
        <dbReference type="PROSITE" id="PS50850"/>
    </source>
</evidence>
<feature type="transmembrane region" description="Helical" evidence="9">
    <location>
        <begin position="114"/>
        <end position="136"/>
    </location>
</feature>
<feature type="transmembrane region" description="Helical" evidence="9">
    <location>
        <begin position="148"/>
        <end position="169"/>
    </location>
</feature>
<keyword evidence="8 9" id="KW-0472">Membrane</keyword>
<evidence type="ECO:0000256" key="4">
    <source>
        <dbReference type="ARBA" id="ARBA00022475"/>
    </source>
</evidence>
<sequence>MAAAPSAPMTAPPPLQGARLVVATIALSTATFMNVLDTTIANVSLPSIAGDLGVSPSQGTWVITSFAVANAIAVPLTGWATQRFGQLRLFVASVVAFVLASLACGFAPTLESLILFRVIQGFVAGPMIPLSQALLLASFPRQRAPMALAAWSMTTLVAPVAGPILGGWLTDNMSWPWIFWINVPVGLLAALFAARALAGRESATRRLPIDTVGLALLVIWVGSLQLMLDKGQELDWFASPLIISLAVVAGVGFLVFLVWELTQRHPIVDLSLFASRNFSVGVVAIACAYALFFGNIVLMPLWLQQYMGYTATWAGLVTAPTGALALLFTPAVARILPRSDPRHLASFAFVVFAVVAFMRADFTTGADAWTLAMPQFVQGLAVSCFFVPLTSLILAGLPPERMASAAGLSNFARITAGAVGASVFSTQWDDRAALHHAQLVEHLTPFSAATQQTLDRYAQAGLDSGQAFAALERQVAGQAHLLAADDLFWLSGVVFLALVAVVALARPPRAREAAPADAAAAH</sequence>
<keyword evidence="5" id="KW-0997">Cell inner membrane</keyword>
<dbReference type="OrthoDB" id="9812221at2"/>
<comment type="caution">
    <text evidence="11">The sequence shown here is derived from an EMBL/GenBank/DDBJ whole genome shotgun (WGS) entry which is preliminary data.</text>
</comment>
<feature type="transmembrane region" description="Helical" evidence="9">
    <location>
        <begin position="175"/>
        <end position="197"/>
    </location>
</feature>
<accession>A0A317MWJ8</accession>
<feature type="transmembrane region" description="Helical" evidence="9">
    <location>
        <begin position="309"/>
        <end position="332"/>
    </location>
</feature>
<organism evidence="11 12">
    <name type="scientific">Plasticicumulans acidivorans</name>
    <dbReference type="NCBI Taxonomy" id="886464"/>
    <lineage>
        <taxon>Bacteria</taxon>
        <taxon>Pseudomonadati</taxon>
        <taxon>Pseudomonadota</taxon>
        <taxon>Gammaproteobacteria</taxon>
        <taxon>Candidatus Competibacteraceae</taxon>
        <taxon>Plasticicumulans</taxon>
    </lineage>
</organism>